<evidence type="ECO:0000256" key="3">
    <source>
        <dbReference type="ARBA" id="ARBA00022692"/>
    </source>
</evidence>
<comment type="caution">
    <text evidence="8">The sequence shown here is derived from an EMBL/GenBank/DDBJ whole genome shotgun (WGS) entry which is preliminary data.</text>
</comment>
<dbReference type="RefSeq" id="WP_344727414.1">
    <property type="nucleotide sequence ID" value="NZ_BAABBI010000001.1"/>
</dbReference>
<dbReference type="PANTHER" id="PTHR32322">
    <property type="entry name" value="INNER MEMBRANE TRANSPORTER"/>
    <property type="match status" value="1"/>
</dbReference>
<dbReference type="Proteomes" id="UP001501456">
    <property type="component" value="Unassembled WGS sequence"/>
</dbReference>
<keyword evidence="5 6" id="KW-0472">Membrane</keyword>
<comment type="similarity">
    <text evidence="2">Belongs to the EamA transporter family.</text>
</comment>
<keyword evidence="9" id="KW-1185">Reference proteome</keyword>
<feature type="transmembrane region" description="Helical" evidence="6">
    <location>
        <begin position="33"/>
        <end position="50"/>
    </location>
</feature>
<feature type="transmembrane region" description="Helical" evidence="6">
    <location>
        <begin position="262"/>
        <end position="279"/>
    </location>
</feature>
<organism evidence="8 9">
    <name type="scientific">Corallibacter vietnamensis</name>
    <dbReference type="NCBI Taxonomy" id="904130"/>
    <lineage>
        <taxon>Bacteria</taxon>
        <taxon>Pseudomonadati</taxon>
        <taxon>Bacteroidota</taxon>
        <taxon>Flavobacteriia</taxon>
        <taxon>Flavobacteriales</taxon>
        <taxon>Flavobacteriaceae</taxon>
        <taxon>Corallibacter</taxon>
    </lineage>
</organism>
<dbReference type="EMBL" id="BAABBI010000001">
    <property type="protein sequence ID" value="GAA3778400.1"/>
    <property type="molecule type" value="Genomic_DNA"/>
</dbReference>
<feature type="domain" description="EamA" evidence="7">
    <location>
        <begin position="147"/>
        <end position="278"/>
    </location>
</feature>
<feature type="transmembrane region" description="Helical" evidence="6">
    <location>
        <begin position="174"/>
        <end position="195"/>
    </location>
</feature>
<feature type="transmembrane region" description="Helical" evidence="6">
    <location>
        <begin position="143"/>
        <end position="162"/>
    </location>
</feature>
<feature type="transmembrane region" description="Helical" evidence="6">
    <location>
        <begin position="88"/>
        <end position="110"/>
    </location>
</feature>
<dbReference type="InterPro" id="IPR050638">
    <property type="entry name" value="AA-Vitamin_Transporters"/>
</dbReference>
<evidence type="ECO:0000313" key="9">
    <source>
        <dbReference type="Proteomes" id="UP001501456"/>
    </source>
</evidence>
<proteinExistence type="inferred from homology"/>
<accession>A0ABP7GZU5</accession>
<name>A0ABP7GZU5_9FLAO</name>
<evidence type="ECO:0000313" key="8">
    <source>
        <dbReference type="EMBL" id="GAA3778400.1"/>
    </source>
</evidence>
<evidence type="ECO:0000256" key="2">
    <source>
        <dbReference type="ARBA" id="ARBA00007362"/>
    </source>
</evidence>
<dbReference type="InterPro" id="IPR000620">
    <property type="entry name" value="EamA_dom"/>
</dbReference>
<evidence type="ECO:0000256" key="6">
    <source>
        <dbReference type="SAM" id="Phobius"/>
    </source>
</evidence>
<keyword evidence="4 6" id="KW-1133">Transmembrane helix</keyword>
<feature type="transmembrane region" description="Helical" evidence="6">
    <location>
        <begin position="237"/>
        <end position="256"/>
    </location>
</feature>
<dbReference type="PANTHER" id="PTHR32322:SF2">
    <property type="entry name" value="EAMA DOMAIN-CONTAINING PROTEIN"/>
    <property type="match status" value="1"/>
</dbReference>
<evidence type="ECO:0000256" key="5">
    <source>
        <dbReference type="ARBA" id="ARBA00023136"/>
    </source>
</evidence>
<feature type="transmembrane region" description="Helical" evidence="6">
    <location>
        <begin position="62"/>
        <end position="82"/>
    </location>
</feature>
<dbReference type="SUPFAM" id="SSF103481">
    <property type="entry name" value="Multidrug resistance efflux transporter EmrE"/>
    <property type="match status" value="2"/>
</dbReference>
<feature type="domain" description="EamA" evidence="7">
    <location>
        <begin position="7"/>
        <end position="133"/>
    </location>
</feature>
<feature type="transmembrane region" description="Helical" evidence="6">
    <location>
        <begin position="207"/>
        <end position="225"/>
    </location>
</feature>
<sequence>MKKARMALAIGIICISVFPVLVKLSLTSGVISAFYRMFFSILVLLPYMLYKRALKIPSFKAGLLAVVCGIIFGTDVTVWNIAIQESTATQASLLTNLSPVWVGILAFLFLKNKPKPNFWIGTLVAIFGMVLLVGFQVFKTLDFDLAFVFGVLSGVLYAFYMLISKYVLRTMDILSFMTLNLIASSIHLGVLSYFLNEPFYGFSNMGWIVLIIQALVCQLLAWLLISYATQHMRATRVSVSLLGQGILATVLAWMFIGEQVTIQMIMGGIILLLGIGITFKETPLTSYSFRKIKSKVKPL</sequence>
<protein>
    <submittedName>
        <fullName evidence="8">DMT family transporter</fullName>
    </submittedName>
</protein>
<keyword evidence="3 6" id="KW-0812">Transmembrane</keyword>
<dbReference type="InterPro" id="IPR037185">
    <property type="entry name" value="EmrE-like"/>
</dbReference>
<reference evidence="9" key="1">
    <citation type="journal article" date="2019" name="Int. J. Syst. Evol. Microbiol.">
        <title>The Global Catalogue of Microorganisms (GCM) 10K type strain sequencing project: providing services to taxonomists for standard genome sequencing and annotation.</title>
        <authorList>
            <consortium name="The Broad Institute Genomics Platform"/>
            <consortium name="The Broad Institute Genome Sequencing Center for Infectious Disease"/>
            <person name="Wu L."/>
            <person name="Ma J."/>
        </authorList>
    </citation>
    <scope>NUCLEOTIDE SEQUENCE [LARGE SCALE GENOMIC DNA]</scope>
    <source>
        <strain evidence="9">JCM 17525</strain>
    </source>
</reference>
<gene>
    <name evidence="8" type="ORF">GCM10022271_08340</name>
</gene>
<evidence type="ECO:0000256" key="4">
    <source>
        <dbReference type="ARBA" id="ARBA00022989"/>
    </source>
</evidence>
<dbReference type="Pfam" id="PF00892">
    <property type="entry name" value="EamA"/>
    <property type="match status" value="2"/>
</dbReference>
<comment type="subcellular location">
    <subcellularLocation>
        <location evidence="1">Membrane</location>
        <topology evidence="1">Multi-pass membrane protein</topology>
    </subcellularLocation>
</comment>
<evidence type="ECO:0000256" key="1">
    <source>
        <dbReference type="ARBA" id="ARBA00004141"/>
    </source>
</evidence>
<feature type="transmembrane region" description="Helical" evidence="6">
    <location>
        <begin position="117"/>
        <end position="137"/>
    </location>
</feature>
<evidence type="ECO:0000259" key="7">
    <source>
        <dbReference type="Pfam" id="PF00892"/>
    </source>
</evidence>